<dbReference type="WBParaSite" id="ASIM_0001543301-mRNA-1">
    <property type="protein sequence ID" value="ASIM_0001543301-mRNA-1"/>
    <property type="gene ID" value="ASIM_0001543301"/>
</dbReference>
<sequence>MRTSAIRCETYRSQQRFTIGSSSFRSGYNDWHKSIRSRSDTVSLRRGLCLARLSIKADIRSQWNLSAGLRDVNQSLNLS</sequence>
<gene>
    <name evidence="1" type="ORF">ASIM_LOCUS14842</name>
</gene>
<accession>A0A0M3K395</accession>
<evidence type="ECO:0000313" key="2">
    <source>
        <dbReference type="Proteomes" id="UP000267096"/>
    </source>
</evidence>
<reference evidence="1 2" key="2">
    <citation type="submission" date="2018-11" db="EMBL/GenBank/DDBJ databases">
        <authorList>
            <consortium name="Pathogen Informatics"/>
        </authorList>
    </citation>
    <scope>NUCLEOTIDE SEQUENCE [LARGE SCALE GENOMIC DNA]</scope>
</reference>
<name>A0A0M3K395_ANISI</name>
<proteinExistence type="predicted"/>
<dbReference type="Proteomes" id="UP000267096">
    <property type="component" value="Unassembled WGS sequence"/>
</dbReference>
<keyword evidence="2" id="KW-1185">Reference proteome</keyword>
<dbReference type="AlphaFoldDB" id="A0A0M3K395"/>
<protein>
    <submittedName>
        <fullName evidence="1 3">Uncharacterized protein</fullName>
    </submittedName>
</protein>
<reference evidence="3" key="1">
    <citation type="submission" date="2017-02" db="UniProtKB">
        <authorList>
            <consortium name="WormBaseParasite"/>
        </authorList>
    </citation>
    <scope>IDENTIFICATION</scope>
</reference>
<organism evidence="3">
    <name type="scientific">Anisakis simplex</name>
    <name type="common">Herring worm</name>
    <dbReference type="NCBI Taxonomy" id="6269"/>
    <lineage>
        <taxon>Eukaryota</taxon>
        <taxon>Metazoa</taxon>
        <taxon>Ecdysozoa</taxon>
        <taxon>Nematoda</taxon>
        <taxon>Chromadorea</taxon>
        <taxon>Rhabditida</taxon>
        <taxon>Spirurina</taxon>
        <taxon>Ascaridomorpha</taxon>
        <taxon>Ascaridoidea</taxon>
        <taxon>Anisakidae</taxon>
        <taxon>Anisakis</taxon>
        <taxon>Anisakis simplex complex</taxon>
    </lineage>
</organism>
<dbReference type="EMBL" id="UYRR01031958">
    <property type="protein sequence ID" value="VDK53501.1"/>
    <property type="molecule type" value="Genomic_DNA"/>
</dbReference>
<evidence type="ECO:0000313" key="1">
    <source>
        <dbReference type="EMBL" id="VDK53501.1"/>
    </source>
</evidence>
<evidence type="ECO:0000313" key="3">
    <source>
        <dbReference type="WBParaSite" id="ASIM_0001543301-mRNA-1"/>
    </source>
</evidence>